<dbReference type="InterPro" id="IPR050482">
    <property type="entry name" value="Sensor_HK_TwoCompSys"/>
</dbReference>
<dbReference type="Pfam" id="PF07730">
    <property type="entry name" value="HisKA_3"/>
    <property type="match status" value="1"/>
</dbReference>
<keyword evidence="9" id="KW-0472">Membrane</keyword>
<evidence type="ECO:0000256" key="9">
    <source>
        <dbReference type="SAM" id="Phobius"/>
    </source>
</evidence>
<name>A0A1M7MMM9_9PSED</name>
<evidence type="ECO:0000313" key="12">
    <source>
        <dbReference type="EMBL" id="SHM92181.1"/>
    </source>
</evidence>
<evidence type="ECO:0000256" key="2">
    <source>
        <dbReference type="ARBA" id="ARBA00012438"/>
    </source>
</evidence>
<dbReference type="STRING" id="1190415.SAMN05216593_104357"/>
<keyword evidence="6 12" id="KW-0418">Kinase</keyword>
<keyword evidence="8" id="KW-0902">Two-component regulatory system</keyword>
<evidence type="ECO:0000256" key="1">
    <source>
        <dbReference type="ARBA" id="ARBA00000085"/>
    </source>
</evidence>
<reference evidence="12 13" key="1">
    <citation type="submission" date="2016-11" db="EMBL/GenBank/DDBJ databases">
        <authorList>
            <person name="Jaros S."/>
            <person name="Januszkiewicz K."/>
            <person name="Wedrychowicz H."/>
        </authorList>
    </citation>
    <scope>NUCLEOTIDE SEQUENCE [LARGE SCALE GENOMIC DNA]</scope>
    <source>
        <strain evidence="12 13">LMG 26898</strain>
    </source>
</reference>
<dbReference type="Gene3D" id="3.30.565.10">
    <property type="entry name" value="Histidine kinase-like ATPase, C-terminal domain"/>
    <property type="match status" value="1"/>
</dbReference>
<dbReference type="EC" id="2.7.13.3" evidence="2"/>
<dbReference type="RefSeq" id="WP_073165351.1">
    <property type="nucleotide sequence ID" value="NZ_FRDA01000004.1"/>
</dbReference>
<evidence type="ECO:0000256" key="3">
    <source>
        <dbReference type="ARBA" id="ARBA00022553"/>
    </source>
</evidence>
<evidence type="ECO:0000256" key="6">
    <source>
        <dbReference type="ARBA" id="ARBA00022777"/>
    </source>
</evidence>
<dbReference type="EMBL" id="FRDA01000004">
    <property type="protein sequence ID" value="SHM92181.1"/>
    <property type="molecule type" value="Genomic_DNA"/>
</dbReference>
<dbReference type="InterPro" id="IPR036890">
    <property type="entry name" value="HATPase_C_sf"/>
</dbReference>
<dbReference type="GO" id="GO:0046983">
    <property type="term" value="F:protein dimerization activity"/>
    <property type="evidence" value="ECO:0007669"/>
    <property type="project" value="InterPro"/>
</dbReference>
<gene>
    <name evidence="12" type="ORF">SAMN05216593_104357</name>
</gene>
<sequence length="297" mass="33100">MHASSRYLSLKPPLSRIIAWATGVLCLVAALANIALYINAYQLSATLLGLNLITFVTVWLYQWRSSRLIQLQPRELAERMLEVQETERHRLSRELHDDIGQMLTAAQLQCAWLQRRLPAELHSPAEQLTGTLAETLEKVRDLSAILNPRQLSSLGLEAGLRAHLVSVLANSQISWSLECKQRLTGIPEEMAVAAYRITQEAVTNMLRHAQATNVLIRIQRLPAGLSLLITDDGTGFDPANRPAQHGQSGLSGMRERVLLLDGSWSLYSSPGSGTRIDILFPWAPRTDGRAHSHKKRQ</sequence>
<dbReference type="PANTHER" id="PTHR24421">
    <property type="entry name" value="NITRATE/NITRITE SENSOR PROTEIN NARX-RELATED"/>
    <property type="match status" value="1"/>
</dbReference>
<dbReference type="Proteomes" id="UP000183983">
    <property type="component" value="Unassembled WGS sequence"/>
</dbReference>
<keyword evidence="9" id="KW-0812">Transmembrane</keyword>
<dbReference type="GO" id="GO:0005524">
    <property type="term" value="F:ATP binding"/>
    <property type="evidence" value="ECO:0007669"/>
    <property type="project" value="UniProtKB-KW"/>
</dbReference>
<comment type="catalytic activity">
    <reaction evidence="1">
        <text>ATP + protein L-histidine = ADP + protein N-phospho-L-histidine.</text>
        <dbReference type="EC" id="2.7.13.3"/>
    </reaction>
</comment>
<evidence type="ECO:0000256" key="4">
    <source>
        <dbReference type="ARBA" id="ARBA00022679"/>
    </source>
</evidence>
<dbReference type="GO" id="GO:0016020">
    <property type="term" value="C:membrane"/>
    <property type="evidence" value="ECO:0007669"/>
    <property type="project" value="InterPro"/>
</dbReference>
<dbReference type="GO" id="GO:0000155">
    <property type="term" value="F:phosphorelay sensor kinase activity"/>
    <property type="evidence" value="ECO:0007669"/>
    <property type="project" value="InterPro"/>
</dbReference>
<feature type="transmembrane region" description="Helical" evidence="9">
    <location>
        <begin position="45"/>
        <end position="63"/>
    </location>
</feature>
<keyword evidence="7" id="KW-0067">ATP-binding</keyword>
<dbReference type="CDD" id="cd16917">
    <property type="entry name" value="HATPase_UhpB-NarQ-NarX-like"/>
    <property type="match status" value="1"/>
</dbReference>
<dbReference type="AlphaFoldDB" id="A0A1M7MMM9"/>
<feature type="transmembrane region" description="Helical" evidence="9">
    <location>
        <begin position="17"/>
        <end position="38"/>
    </location>
</feature>
<dbReference type="OrthoDB" id="9797605at2"/>
<keyword evidence="5" id="KW-0547">Nucleotide-binding</keyword>
<evidence type="ECO:0000256" key="8">
    <source>
        <dbReference type="ARBA" id="ARBA00023012"/>
    </source>
</evidence>
<proteinExistence type="predicted"/>
<dbReference type="InterPro" id="IPR003594">
    <property type="entry name" value="HATPase_dom"/>
</dbReference>
<organism evidence="12 13">
    <name type="scientific">Pseudomonas asturiensis</name>
    <dbReference type="NCBI Taxonomy" id="1190415"/>
    <lineage>
        <taxon>Bacteria</taxon>
        <taxon>Pseudomonadati</taxon>
        <taxon>Pseudomonadota</taxon>
        <taxon>Gammaproteobacteria</taxon>
        <taxon>Pseudomonadales</taxon>
        <taxon>Pseudomonadaceae</taxon>
        <taxon>Pseudomonas</taxon>
    </lineage>
</organism>
<evidence type="ECO:0000313" key="13">
    <source>
        <dbReference type="Proteomes" id="UP000183983"/>
    </source>
</evidence>
<dbReference type="SUPFAM" id="SSF55874">
    <property type="entry name" value="ATPase domain of HSP90 chaperone/DNA topoisomerase II/histidine kinase"/>
    <property type="match status" value="1"/>
</dbReference>
<feature type="domain" description="Histidine kinase/HSP90-like ATPase" evidence="10">
    <location>
        <begin position="193"/>
        <end position="282"/>
    </location>
</feature>
<evidence type="ECO:0000256" key="5">
    <source>
        <dbReference type="ARBA" id="ARBA00022741"/>
    </source>
</evidence>
<dbReference type="Gene3D" id="1.20.5.1930">
    <property type="match status" value="1"/>
</dbReference>
<keyword evidence="3" id="KW-0597">Phosphoprotein</keyword>
<accession>A0A1M7MMM9</accession>
<keyword evidence="4" id="KW-0808">Transferase</keyword>
<keyword evidence="9" id="KW-1133">Transmembrane helix</keyword>
<feature type="domain" description="Signal transduction histidine kinase subgroup 3 dimerisation and phosphoacceptor" evidence="11">
    <location>
        <begin position="87"/>
        <end position="151"/>
    </location>
</feature>
<protein>
    <recommendedName>
        <fullName evidence="2">histidine kinase</fullName>
        <ecNumber evidence="2">2.7.13.3</ecNumber>
    </recommendedName>
</protein>
<evidence type="ECO:0000256" key="7">
    <source>
        <dbReference type="ARBA" id="ARBA00022840"/>
    </source>
</evidence>
<evidence type="ECO:0000259" key="11">
    <source>
        <dbReference type="Pfam" id="PF07730"/>
    </source>
</evidence>
<dbReference type="InterPro" id="IPR011712">
    <property type="entry name" value="Sig_transdc_His_kin_sub3_dim/P"/>
</dbReference>
<dbReference type="Pfam" id="PF02518">
    <property type="entry name" value="HATPase_c"/>
    <property type="match status" value="1"/>
</dbReference>
<evidence type="ECO:0000259" key="10">
    <source>
        <dbReference type="Pfam" id="PF02518"/>
    </source>
</evidence>
<dbReference type="PANTHER" id="PTHR24421:SF10">
    <property type="entry name" value="NITRATE_NITRITE SENSOR PROTEIN NARQ"/>
    <property type="match status" value="1"/>
</dbReference>